<accession>A0A1S8AB26</accession>
<dbReference type="AlphaFoldDB" id="A0A1S8AB26"/>
<keyword evidence="3" id="KW-1185">Reference proteome</keyword>
<reference evidence="2" key="1">
    <citation type="submission" date="2016-03" db="EMBL/GenBank/DDBJ databases">
        <title>Draft genome sequence of Rosellinia necatrix.</title>
        <authorList>
            <person name="Kanematsu S."/>
        </authorList>
    </citation>
    <scope>NUCLEOTIDE SEQUENCE [LARGE SCALE GENOMIC DNA]</scope>
    <source>
        <strain evidence="2">W97</strain>
    </source>
</reference>
<evidence type="ECO:0000256" key="1">
    <source>
        <dbReference type="SAM" id="MobiDB-lite"/>
    </source>
</evidence>
<gene>
    <name evidence="2" type="ORF">SAMD00023353_10500300</name>
</gene>
<protein>
    <submittedName>
        <fullName evidence="2">Uncharacterized protein</fullName>
    </submittedName>
</protein>
<dbReference type="OrthoDB" id="4761561at2759"/>
<sequence>MPCQDPAVVSHLNFQIAPEGAVLFSPEQKYTVTFRHVNCADYCRPNPTMRPGTCGIPMPADCSCNIPVRIAPPVNPSNEIQLPGMMQVCPGGCNEGDVYEWDEFDADTPLAITPLDDETIGNILYEEIQAICKVEHPRGAQVIEILEIRLVWSKDLPIPAYFSPRMANVVAHSSAVTSGHLALMQARRNVDNIEVDFRTYDSQLEMANILRCPNPRAPDPPTKGRAEKKSGSWADKMARKFRRKPKASDTR</sequence>
<organism evidence="2">
    <name type="scientific">Rosellinia necatrix</name>
    <name type="common">White root-rot fungus</name>
    <dbReference type="NCBI Taxonomy" id="77044"/>
    <lineage>
        <taxon>Eukaryota</taxon>
        <taxon>Fungi</taxon>
        <taxon>Dikarya</taxon>
        <taxon>Ascomycota</taxon>
        <taxon>Pezizomycotina</taxon>
        <taxon>Sordariomycetes</taxon>
        <taxon>Xylariomycetidae</taxon>
        <taxon>Xylariales</taxon>
        <taxon>Xylariaceae</taxon>
        <taxon>Rosellinia</taxon>
    </lineage>
</organism>
<proteinExistence type="predicted"/>
<feature type="region of interest" description="Disordered" evidence="1">
    <location>
        <begin position="213"/>
        <end position="251"/>
    </location>
</feature>
<dbReference type="EMBL" id="DF977550">
    <property type="protein sequence ID" value="GAW27314.1"/>
    <property type="molecule type" value="Genomic_DNA"/>
</dbReference>
<name>A0A1S8AB26_ROSNE</name>
<evidence type="ECO:0000313" key="3">
    <source>
        <dbReference type="Proteomes" id="UP000054516"/>
    </source>
</evidence>
<dbReference type="Proteomes" id="UP000054516">
    <property type="component" value="Unassembled WGS sequence"/>
</dbReference>
<evidence type="ECO:0000313" key="2">
    <source>
        <dbReference type="EMBL" id="GAW27314.1"/>
    </source>
</evidence>